<gene>
    <name evidence="1" type="ORF">MLD38_028957</name>
</gene>
<accession>A0ACB9N2M6</accession>
<protein>
    <submittedName>
        <fullName evidence="1">Uncharacterized protein</fullName>
    </submittedName>
</protein>
<evidence type="ECO:0000313" key="1">
    <source>
        <dbReference type="EMBL" id="KAI4330697.1"/>
    </source>
</evidence>
<sequence>METVVGSGGNEGKIEDSGTEGSPSLTSSCKQIADPVVYKLVRVEVDGRLVPATDDEIMEVVDMLKDDNSGMPIIAESRETLGTATDGSSSGKSHSALSGFSKLEDLDSDAEKLDAQTQENAAHTCPEIDLTKGSGSEEECPKSPEPISEGGKSDHDSQMAKRLRKPTRRYIEELSEVDDGALVPCISRARRSRPRKDVMALVILHHGSTEMESAVATVDSNRFRCQPPHDTADTGQRSKSTEEMDKPVEETENYHTPSATEEVGMASKLNSKLRVGNSNFSSVRRVAVAKSRGRIWRKHHRAWTLSEVLKLVEGVSRYGAGRWSEIKRLSFAPNTYRTSVDLKDKWRNLLKACYAPAPADNRMNARKPTSTPIPESILLRVRQLAEMNAQTPPPNLNLTKRGGCDDGGIACQTLSGHL</sequence>
<name>A0ACB9N2M6_9MYRT</name>
<comment type="caution">
    <text evidence="1">The sequence shown here is derived from an EMBL/GenBank/DDBJ whole genome shotgun (WGS) entry which is preliminary data.</text>
</comment>
<dbReference type="EMBL" id="CM042887">
    <property type="protein sequence ID" value="KAI4330697.1"/>
    <property type="molecule type" value="Genomic_DNA"/>
</dbReference>
<organism evidence="1 2">
    <name type="scientific">Melastoma candidum</name>
    <dbReference type="NCBI Taxonomy" id="119954"/>
    <lineage>
        <taxon>Eukaryota</taxon>
        <taxon>Viridiplantae</taxon>
        <taxon>Streptophyta</taxon>
        <taxon>Embryophyta</taxon>
        <taxon>Tracheophyta</taxon>
        <taxon>Spermatophyta</taxon>
        <taxon>Magnoliopsida</taxon>
        <taxon>eudicotyledons</taxon>
        <taxon>Gunneridae</taxon>
        <taxon>Pentapetalae</taxon>
        <taxon>rosids</taxon>
        <taxon>malvids</taxon>
        <taxon>Myrtales</taxon>
        <taxon>Melastomataceae</taxon>
        <taxon>Melastomatoideae</taxon>
        <taxon>Melastomateae</taxon>
        <taxon>Melastoma</taxon>
    </lineage>
</organism>
<proteinExistence type="predicted"/>
<evidence type="ECO:0000313" key="2">
    <source>
        <dbReference type="Proteomes" id="UP001057402"/>
    </source>
</evidence>
<keyword evidence="2" id="KW-1185">Reference proteome</keyword>
<dbReference type="Proteomes" id="UP001057402">
    <property type="component" value="Chromosome 8"/>
</dbReference>
<reference evidence="2" key="1">
    <citation type="journal article" date="2023" name="Front. Plant Sci.">
        <title>Chromosomal-level genome assembly of Melastoma candidum provides insights into trichome evolution.</title>
        <authorList>
            <person name="Zhong Y."/>
            <person name="Wu W."/>
            <person name="Sun C."/>
            <person name="Zou P."/>
            <person name="Liu Y."/>
            <person name="Dai S."/>
            <person name="Zhou R."/>
        </authorList>
    </citation>
    <scope>NUCLEOTIDE SEQUENCE [LARGE SCALE GENOMIC DNA]</scope>
</reference>